<dbReference type="AlphaFoldDB" id="A0A135S5X6"/>
<dbReference type="InterPro" id="IPR029032">
    <property type="entry name" value="AhpD-like"/>
</dbReference>
<dbReference type="STRING" id="1209931.A0A135S5X6"/>
<evidence type="ECO:0008006" key="3">
    <source>
        <dbReference type="Google" id="ProtNLM"/>
    </source>
</evidence>
<evidence type="ECO:0000313" key="1">
    <source>
        <dbReference type="EMBL" id="KXH31322.1"/>
    </source>
</evidence>
<dbReference type="PANTHER" id="PTHR34846:SF11">
    <property type="entry name" value="4-CARBOXYMUCONOLACTONE DECARBOXYLASE FAMILY PROTEIN (AFU_ORTHOLOGUE AFUA_6G11590)"/>
    <property type="match status" value="1"/>
</dbReference>
<dbReference type="Proteomes" id="UP000070121">
    <property type="component" value="Unassembled WGS sequence"/>
</dbReference>
<dbReference type="Gene3D" id="1.20.1290.10">
    <property type="entry name" value="AhpD-like"/>
    <property type="match status" value="1"/>
</dbReference>
<gene>
    <name evidence="1" type="ORF">CSAL01_03833</name>
</gene>
<name>A0A135S5X6_9PEZI</name>
<evidence type="ECO:0000313" key="2">
    <source>
        <dbReference type="Proteomes" id="UP000070121"/>
    </source>
</evidence>
<protein>
    <recommendedName>
        <fullName evidence="3">Carboxymuconolactone decarboxylase-like domain-containing protein</fullName>
    </recommendedName>
</protein>
<proteinExistence type="predicted"/>
<dbReference type="SUPFAM" id="SSF69118">
    <property type="entry name" value="AhpD-like"/>
    <property type="match status" value="1"/>
</dbReference>
<dbReference type="OrthoDB" id="9998495at2759"/>
<comment type="caution">
    <text evidence="1">The sequence shown here is derived from an EMBL/GenBank/DDBJ whole genome shotgun (WGS) entry which is preliminary data.</text>
</comment>
<sequence>MARLPYPDVKGTPLNISKLLSHSPATVNHWSKIAGAHFKDLELSSKNRELVILLSTAKFRSTYEWMHHSAVSAKEGVTDAQREVIAQAGRQKGYFSGQGKLDSLAELFTQKEKVLLLFIEAVIDGPGVADEL</sequence>
<dbReference type="PANTHER" id="PTHR34846">
    <property type="entry name" value="4-CARBOXYMUCONOLACTONE DECARBOXYLASE FAMILY PROTEIN (AFU_ORTHOLOGUE AFUA_6G11590)"/>
    <property type="match status" value="1"/>
</dbReference>
<accession>A0A135S5X6</accession>
<keyword evidence="2" id="KW-1185">Reference proteome</keyword>
<dbReference type="EMBL" id="JFFI01002512">
    <property type="protein sequence ID" value="KXH31322.1"/>
    <property type="molecule type" value="Genomic_DNA"/>
</dbReference>
<reference evidence="1 2" key="1">
    <citation type="submission" date="2014-02" db="EMBL/GenBank/DDBJ databases">
        <title>The genome sequence of Colletotrichum salicis CBS 607.94.</title>
        <authorList>
            <person name="Baroncelli R."/>
            <person name="Thon M.R."/>
        </authorList>
    </citation>
    <scope>NUCLEOTIDE SEQUENCE [LARGE SCALE GENOMIC DNA]</scope>
    <source>
        <strain evidence="1 2">CBS 607.94</strain>
    </source>
</reference>
<organism evidence="1 2">
    <name type="scientific">Colletotrichum salicis</name>
    <dbReference type="NCBI Taxonomy" id="1209931"/>
    <lineage>
        <taxon>Eukaryota</taxon>
        <taxon>Fungi</taxon>
        <taxon>Dikarya</taxon>
        <taxon>Ascomycota</taxon>
        <taxon>Pezizomycotina</taxon>
        <taxon>Sordariomycetes</taxon>
        <taxon>Hypocreomycetidae</taxon>
        <taxon>Glomerellales</taxon>
        <taxon>Glomerellaceae</taxon>
        <taxon>Colletotrichum</taxon>
        <taxon>Colletotrichum acutatum species complex</taxon>
    </lineage>
</organism>